<evidence type="ECO:0000313" key="2">
    <source>
        <dbReference type="EMBL" id="MDF8265253.1"/>
    </source>
</evidence>
<accession>A0ABT6C8Q3</accession>
<dbReference type="PANTHER" id="PTHR33434">
    <property type="entry name" value="DEGV DOMAIN-CONTAINING PROTEIN DR_1986-RELATED"/>
    <property type="match status" value="1"/>
</dbReference>
<dbReference type="Gene3D" id="3.30.1180.10">
    <property type="match status" value="1"/>
</dbReference>
<name>A0ABT6C8Q3_9MICO</name>
<dbReference type="NCBIfam" id="TIGR00762">
    <property type="entry name" value="DegV"/>
    <property type="match status" value="1"/>
</dbReference>
<dbReference type="PROSITE" id="PS51482">
    <property type="entry name" value="DEGV"/>
    <property type="match status" value="1"/>
</dbReference>
<comment type="caution">
    <text evidence="2">The sequence shown here is derived from an EMBL/GenBank/DDBJ whole genome shotgun (WGS) entry which is preliminary data.</text>
</comment>
<organism evidence="2 3">
    <name type="scientific">Luteipulveratus flavus</name>
    <dbReference type="NCBI Taxonomy" id="3031728"/>
    <lineage>
        <taxon>Bacteria</taxon>
        <taxon>Bacillati</taxon>
        <taxon>Actinomycetota</taxon>
        <taxon>Actinomycetes</taxon>
        <taxon>Micrococcales</taxon>
        <taxon>Dermacoccaceae</taxon>
        <taxon>Luteipulveratus</taxon>
    </lineage>
</organism>
<dbReference type="Gene3D" id="3.40.50.10170">
    <property type="match status" value="1"/>
</dbReference>
<protein>
    <submittedName>
        <fullName evidence="2">DegV family protein</fullName>
    </submittedName>
</protein>
<dbReference type="PANTHER" id="PTHR33434:SF2">
    <property type="entry name" value="FATTY ACID-BINDING PROTEIN TM_1468"/>
    <property type="match status" value="1"/>
</dbReference>
<dbReference type="RefSeq" id="WP_277192570.1">
    <property type="nucleotide sequence ID" value="NZ_JAROAV010000033.1"/>
</dbReference>
<dbReference type="InterPro" id="IPR043168">
    <property type="entry name" value="DegV_C"/>
</dbReference>
<dbReference type="InterPro" id="IPR050270">
    <property type="entry name" value="DegV_domain_contain"/>
</dbReference>
<evidence type="ECO:0000313" key="3">
    <source>
        <dbReference type="Proteomes" id="UP001528912"/>
    </source>
</evidence>
<proteinExistence type="predicted"/>
<dbReference type="SUPFAM" id="SSF82549">
    <property type="entry name" value="DAK1/DegV-like"/>
    <property type="match status" value="1"/>
</dbReference>
<reference evidence="2 3" key="1">
    <citation type="submission" date="2023-03" db="EMBL/GenBank/DDBJ databases">
        <title>YIM 133296 draft genome.</title>
        <authorList>
            <person name="Xiong L."/>
        </authorList>
    </citation>
    <scope>NUCLEOTIDE SEQUENCE [LARGE SCALE GENOMIC DNA]</scope>
    <source>
        <strain evidence="2 3">YIM 133296</strain>
    </source>
</reference>
<gene>
    <name evidence="2" type="ORF">P4R38_13435</name>
</gene>
<dbReference type="EMBL" id="JAROAV010000033">
    <property type="protein sequence ID" value="MDF8265253.1"/>
    <property type="molecule type" value="Genomic_DNA"/>
</dbReference>
<evidence type="ECO:0000256" key="1">
    <source>
        <dbReference type="ARBA" id="ARBA00023121"/>
    </source>
</evidence>
<dbReference type="Pfam" id="PF02645">
    <property type="entry name" value="DegV"/>
    <property type="match status" value="1"/>
</dbReference>
<dbReference type="InterPro" id="IPR003797">
    <property type="entry name" value="DegV"/>
</dbReference>
<sequence length="295" mass="30484">MTVAVVTDSTACLPRESVTRHGIHVVPLHVVVEGRSFTEGEGISSSEVAEALRAHRTVSTSKPSPGEMLDAYEKAAAGGVDAIVSVHLSASMSATVSSALVAASESPVPVTVVDSHSVGMAMGFAVESAARYAAAGASAEVVAQSARSRAEAARAMFYVDTLEYLRRGGRIGKASALLGSALAIKPLLELSDGQILPLERVRTSSKALVRLEDRLISAVEAMDAPLGVEIAIHHLDSRPRADDLLRKVRARLPHVRSVQVVELGAVVGTHVGPGTLAVAASPWSGPSTVIGAAVL</sequence>
<keyword evidence="3" id="KW-1185">Reference proteome</keyword>
<dbReference type="Proteomes" id="UP001528912">
    <property type="component" value="Unassembled WGS sequence"/>
</dbReference>
<keyword evidence="1" id="KW-0446">Lipid-binding</keyword>